<proteinExistence type="predicted"/>
<protein>
    <recommendedName>
        <fullName evidence="3">MarR family transcriptional regulator</fullName>
    </recommendedName>
</protein>
<organism evidence="1 2">
    <name type="scientific">Methylocystis rosea</name>
    <dbReference type="NCBI Taxonomy" id="173366"/>
    <lineage>
        <taxon>Bacteria</taxon>
        <taxon>Pseudomonadati</taxon>
        <taxon>Pseudomonadota</taxon>
        <taxon>Alphaproteobacteria</taxon>
        <taxon>Hyphomicrobiales</taxon>
        <taxon>Methylocystaceae</taxon>
        <taxon>Methylocystis</taxon>
    </lineage>
</organism>
<reference evidence="1 2" key="1">
    <citation type="submission" date="2018-11" db="EMBL/GenBank/DDBJ databases">
        <title>Genome squencing of methanotrophic bacteria isolated from alkaline groundwater in Korea.</title>
        <authorList>
            <person name="Nguyen L.N."/>
        </authorList>
    </citation>
    <scope>NUCLEOTIDE SEQUENCE [LARGE SCALE GENOMIC DNA]</scope>
    <source>
        <strain evidence="1 2">GW6</strain>
    </source>
</reference>
<gene>
    <name evidence="1" type="ORF">EHO51_06050</name>
</gene>
<dbReference type="EMBL" id="CP034086">
    <property type="protein sequence ID" value="AZG76324.1"/>
    <property type="molecule type" value="Genomic_DNA"/>
</dbReference>
<dbReference type="KEGG" id="mros:EHO51_06050"/>
<evidence type="ECO:0000313" key="2">
    <source>
        <dbReference type="Proteomes" id="UP000273982"/>
    </source>
</evidence>
<accession>A0A3G8M3V2</accession>
<sequence>MEQTPAWRDLSGIAAKAWITIGLMHNGTNNGKIAVSSRELGKRIGVHHSVAARAILELINAGFLRQTKASSFSQKKLAAEYRLTHLRNDITGEPPSREFKVKAQPIDEVPEGYRAAAE</sequence>
<dbReference type="RefSeq" id="WP_124738141.1">
    <property type="nucleotide sequence ID" value="NZ_CP034086.1"/>
</dbReference>
<evidence type="ECO:0008006" key="3">
    <source>
        <dbReference type="Google" id="ProtNLM"/>
    </source>
</evidence>
<dbReference type="Proteomes" id="UP000273982">
    <property type="component" value="Chromosome"/>
</dbReference>
<dbReference type="AlphaFoldDB" id="A0A3G8M3V2"/>
<evidence type="ECO:0000313" key="1">
    <source>
        <dbReference type="EMBL" id="AZG76324.1"/>
    </source>
</evidence>
<name>A0A3G8M3V2_9HYPH</name>